<evidence type="ECO:0000256" key="1">
    <source>
        <dbReference type="SAM" id="MobiDB-lite"/>
    </source>
</evidence>
<name>A0A835C960_9FABA</name>
<feature type="compositionally biased region" description="Polar residues" evidence="1">
    <location>
        <begin position="1"/>
        <end position="13"/>
    </location>
</feature>
<dbReference type="EMBL" id="JAAIUW010000004">
    <property type="protein sequence ID" value="KAF7835199.1"/>
    <property type="molecule type" value="Genomic_DNA"/>
</dbReference>
<reference evidence="2" key="1">
    <citation type="submission" date="2020-09" db="EMBL/GenBank/DDBJ databases">
        <title>Genome-Enabled Discovery of Anthraquinone Biosynthesis in Senna tora.</title>
        <authorList>
            <person name="Kang S.-H."/>
            <person name="Pandey R.P."/>
            <person name="Lee C.-M."/>
            <person name="Sim J.-S."/>
            <person name="Jeong J.-T."/>
            <person name="Choi B.-S."/>
            <person name="Jung M."/>
            <person name="Ginzburg D."/>
            <person name="Zhao K."/>
            <person name="Won S.Y."/>
            <person name="Oh T.-J."/>
            <person name="Yu Y."/>
            <person name="Kim N.-H."/>
            <person name="Lee O.R."/>
            <person name="Lee T.-H."/>
            <person name="Bashyal P."/>
            <person name="Kim T.-S."/>
            <person name="Lee W.-H."/>
            <person name="Kawkins C."/>
            <person name="Kim C.-K."/>
            <person name="Kim J.S."/>
            <person name="Ahn B.O."/>
            <person name="Rhee S.Y."/>
            <person name="Sohng J.K."/>
        </authorList>
    </citation>
    <scope>NUCLEOTIDE SEQUENCE</scope>
    <source>
        <tissue evidence="2">Leaf</tissue>
    </source>
</reference>
<organism evidence="2 3">
    <name type="scientific">Senna tora</name>
    <dbReference type="NCBI Taxonomy" id="362788"/>
    <lineage>
        <taxon>Eukaryota</taxon>
        <taxon>Viridiplantae</taxon>
        <taxon>Streptophyta</taxon>
        <taxon>Embryophyta</taxon>
        <taxon>Tracheophyta</taxon>
        <taxon>Spermatophyta</taxon>
        <taxon>Magnoliopsida</taxon>
        <taxon>eudicotyledons</taxon>
        <taxon>Gunneridae</taxon>
        <taxon>Pentapetalae</taxon>
        <taxon>rosids</taxon>
        <taxon>fabids</taxon>
        <taxon>Fabales</taxon>
        <taxon>Fabaceae</taxon>
        <taxon>Caesalpinioideae</taxon>
        <taxon>Cassia clade</taxon>
        <taxon>Senna</taxon>
    </lineage>
</organism>
<dbReference type="Proteomes" id="UP000634136">
    <property type="component" value="Unassembled WGS sequence"/>
</dbReference>
<accession>A0A835C960</accession>
<keyword evidence="3" id="KW-1185">Reference proteome</keyword>
<sequence length="23" mass="2229">MASRSIGNPSASNGRMGGVSGHV</sequence>
<gene>
    <name evidence="2" type="ORF">G2W53_010058</name>
</gene>
<evidence type="ECO:0000313" key="3">
    <source>
        <dbReference type="Proteomes" id="UP000634136"/>
    </source>
</evidence>
<proteinExistence type="predicted"/>
<dbReference type="AlphaFoldDB" id="A0A835C960"/>
<feature type="region of interest" description="Disordered" evidence="1">
    <location>
        <begin position="1"/>
        <end position="23"/>
    </location>
</feature>
<protein>
    <submittedName>
        <fullName evidence="2">Uncharacterized protein</fullName>
    </submittedName>
</protein>
<evidence type="ECO:0000313" key="2">
    <source>
        <dbReference type="EMBL" id="KAF7835199.1"/>
    </source>
</evidence>
<comment type="caution">
    <text evidence="2">The sequence shown here is derived from an EMBL/GenBank/DDBJ whole genome shotgun (WGS) entry which is preliminary data.</text>
</comment>